<feature type="domain" description="Transposase IS66 C-terminal" evidence="1">
    <location>
        <begin position="34"/>
        <end position="71"/>
    </location>
</feature>
<keyword evidence="2" id="KW-0614">Plasmid</keyword>
<accession>A0A7S4ZSB8</accession>
<sequence>MLRSTNDIARRNGHSIWLFAGSDKGGERIANILTIIETVKLHGQNPEVYLTDVLARIQDHPKDRIEDLLPWNWTPANARCEAA</sequence>
<organism evidence="2">
    <name type="scientific">Rhizobium rhizogenes</name>
    <name type="common">Agrobacterium rhizogenes</name>
    <dbReference type="NCBI Taxonomy" id="359"/>
    <lineage>
        <taxon>Bacteria</taxon>
        <taxon>Pseudomonadati</taxon>
        <taxon>Pseudomonadota</taxon>
        <taxon>Alphaproteobacteria</taxon>
        <taxon>Hyphomicrobiales</taxon>
        <taxon>Rhizobiaceae</taxon>
        <taxon>Rhizobium/Agrobacterium group</taxon>
        <taxon>Rhizobium</taxon>
    </lineage>
</organism>
<dbReference type="AlphaFoldDB" id="A0A7S4ZSB8"/>
<evidence type="ECO:0000259" key="1">
    <source>
        <dbReference type="Pfam" id="PF13817"/>
    </source>
</evidence>
<dbReference type="InterPro" id="IPR039552">
    <property type="entry name" value="IS66_C"/>
</dbReference>
<protein>
    <submittedName>
        <fullName evidence="2">Putative transposase</fullName>
    </submittedName>
</protein>
<dbReference type="EMBL" id="MK318987">
    <property type="protein sequence ID" value="QCL10218.1"/>
    <property type="molecule type" value="Genomic_DNA"/>
</dbReference>
<gene>
    <name evidence="2" type="ORF">pC6.5b_324</name>
</gene>
<name>A0A7S4ZSB8_RHIRH</name>
<evidence type="ECO:0000313" key="2">
    <source>
        <dbReference type="EMBL" id="QCL10218.1"/>
    </source>
</evidence>
<proteinExistence type="predicted"/>
<dbReference type="Pfam" id="PF13817">
    <property type="entry name" value="DDE_Tnp_IS66_C"/>
    <property type="match status" value="1"/>
</dbReference>
<geneLocation type="plasmid" evidence="2">
    <name>pC6.5b</name>
</geneLocation>
<reference evidence="2" key="1">
    <citation type="submission" date="2018-12" db="EMBL/GenBank/DDBJ databases">
        <title>Three Rhizobium rhizogenes strains isolated from the same crown gall tumor carry diverse plasmids.</title>
        <authorList>
            <person name="Pulawska J."/>
            <person name="Kuzmanovic N."/>
        </authorList>
    </citation>
    <scope>NUCLEOTIDE SEQUENCE</scope>
    <source>
        <strain evidence="2">C6.5</strain>
        <plasmid evidence="2">pC6.5b</plasmid>
    </source>
</reference>